<evidence type="ECO:0000256" key="1">
    <source>
        <dbReference type="SAM" id="Phobius"/>
    </source>
</evidence>
<keyword evidence="3" id="KW-1185">Reference proteome</keyword>
<dbReference type="STRING" id="155865.SAMN05216515_1142"/>
<dbReference type="EMBL" id="FPBT01000013">
    <property type="protein sequence ID" value="SFU56465.1"/>
    <property type="molecule type" value="Genomic_DNA"/>
</dbReference>
<dbReference type="AlphaFoldDB" id="A0A1I7H715"/>
<reference evidence="2 3" key="1">
    <citation type="submission" date="2016-10" db="EMBL/GenBank/DDBJ databases">
        <authorList>
            <person name="de Groot N.N."/>
        </authorList>
    </citation>
    <scope>NUCLEOTIDE SEQUENCE [LARGE SCALE GENOMIC DNA]</scope>
    <source>
        <strain evidence="2 3">KHGC13</strain>
    </source>
</reference>
<evidence type="ECO:0000313" key="2">
    <source>
        <dbReference type="EMBL" id="SFU56465.1"/>
    </source>
</evidence>
<proteinExistence type="predicted"/>
<keyword evidence="1" id="KW-0812">Transmembrane</keyword>
<dbReference type="Proteomes" id="UP000198817">
    <property type="component" value="Unassembled WGS sequence"/>
</dbReference>
<organism evidence="2 3">
    <name type="scientific">Eubacterium pyruvativorans</name>
    <dbReference type="NCBI Taxonomy" id="155865"/>
    <lineage>
        <taxon>Bacteria</taxon>
        <taxon>Bacillati</taxon>
        <taxon>Bacillota</taxon>
        <taxon>Clostridia</taxon>
        <taxon>Eubacteriales</taxon>
        <taxon>Eubacteriaceae</taxon>
        <taxon>Eubacterium</taxon>
    </lineage>
</organism>
<evidence type="ECO:0000313" key="3">
    <source>
        <dbReference type="Proteomes" id="UP000198817"/>
    </source>
</evidence>
<name>A0A1I7H715_9FIRM</name>
<accession>A0A1I7H715</accession>
<gene>
    <name evidence="2" type="ORF">SAMN05216508_1132</name>
</gene>
<keyword evidence="1" id="KW-1133">Transmembrane helix</keyword>
<sequence>MAVLKFMLCILVCVPFAVIARTLVRQLMKKYRRK</sequence>
<keyword evidence="1" id="KW-0472">Membrane</keyword>
<feature type="transmembrane region" description="Helical" evidence="1">
    <location>
        <begin position="6"/>
        <end position="24"/>
    </location>
</feature>
<protein>
    <submittedName>
        <fullName evidence="2">Uncharacterized protein</fullName>
    </submittedName>
</protein>